<evidence type="ECO:0000256" key="1">
    <source>
        <dbReference type="SAM" id="MobiDB-lite"/>
    </source>
</evidence>
<comment type="caution">
    <text evidence="3">The sequence shown here is derived from an EMBL/GenBank/DDBJ whole genome shotgun (WGS) entry which is preliminary data.</text>
</comment>
<dbReference type="Proteomes" id="UP001362999">
    <property type="component" value="Unassembled WGS sequence"/>
</dbReference>
<evidence type="ECO:0000256" key="2">
    <source>
        <dbReference type="SAM" id="Phobius"/>
    </source>
</evidence>
<evidence type="ECO:0000313" key="3">
    <source>
        <dbReference type="EMBL" id="KAK7028504.1"/>
    </source>
</evidence>
<feature type="transmembrane region" description="Helical" evidence="2">
    <location>
        <begin position="313"/>
        <end position="330"/>
    </location>
</feature>
<organism evidence="3 4">
    <name type="scientific">Favolaschia claudopus</name>
    <dbReference type="NCBI Taxonomy" id="2862362"/>
    <lineage>
        <taxon>Eukaryota</taxon>
        <taxon>Fungi</taxon>
        <taxon>Dikarya</taxon>
        <taxon>Basidiomycota</taxon>
        <taxon>Agaricomycotina</taxon>
        <taxon>Agaricomycetes</taxon>
        <taxon>Agaricomycetidae</taxon>
        <taxon>Agaricales</taxon>
        <taxon>Marasmiineae</taxon>
        <taxon>Mycenaceae</taxon>
        <taxon>Favolaschia</taxon>
    </lineage>
</organism>
<feature type="region of interest" description="Disordered" evidence="1">
    <location>
        <begin position="1"/>
        <end position="35"/>
    </location>
</feature>
<reference evidence="3 4" key="1">
    <citation type="journal article" date="2024" name="J Genomics">
        <title>Draft genome sequencing and assembly of Favolaschia claudopus CIRM-BRFM 2984 isolated from oak limbs.</title>
        <authorList>
            <person name="Navarro D."/>
            <person name="Drula E."/>
            <person name="Chaduli D."/>
            <person name="Cazenave R."/>
            <person name="Ahrendt S."/>
            <person name="Wang J."/>
            <person name="Lipzen A."/>
            <person name="Daum C."/>
            <person name="Barry K."/>
            <person name="Grigoriev I.V."/>
            <person name="Favel A."/>
            <person name="Rosso M.N."/>
            <person name="Martin F."/>
        </authorList>
    </citation>
    <scope>NUCLEOTIDE SEQUENCE [LARGE SCALE GENOMIC DNA]</scope>
    <source>
        <strain evidence="3 4">CIRM-BRFM 2984</strain>
    </source>
</reference>
<keyword evidence="2" id="KW-1133">Transmembrane helix</keyword>
<sequence>MELSQVHDSALTGIPIIRNDSEESTESPFGSALNTPADEITFSFDSLDAKLLSAGAPHVVEPSEKQAQASRTPERPARSPRRVSLSRQFSMAMDEANKSISPNGPLYRARSDSDGGFEPIPFPPLSNTSQESFSPAAVETASEEPQPKTPEPPVQDPYAIPSSQLVEKMTPRGRPLLRRDIFSPASEPVLLAVEDKSMGSVEFTPRVHSTIRHRKSQGKFKLLNDSITGEPASVGQEEVVPETELDEDFEEADDISAFLHLPQLSPLFPVQLILFPVWVAIVGASILLCPTYLNTVSFPASATRTSVSSLRTYILFLAQTFIVYLFPFNAPPSPIRNFAHWATVAHLHVAVFLAVLVGVAYFYLPVGVLLTAGCAGLFMHAWSDFSVDKDDGVAKEEELGGGDIRQTLYRVLLTPECGFGDGDKIKCVGGKYLLVRAQRRSETRAEILAAGGLDLDSESESDDEENDE</sequence>
<gene>
    <name evidence="3" type="ORF">R3P38DRAFT_2936823</name>
</gene>
<feature type="transmembrane region" description="Helical" evidence="2">
    <location>
        <begin position="350"/>
        <end position="379"/>
    </location>
</feature>
<protein>
    <submittedName>
        <fullName evidence="3">Protoporphyrinogen oxidase</fullName>
    </submittedName>
</protein>
<evidence type="ECO:0000313" key="4">
    <source>
        <dbReference type="Proteomes" id="UP001362999"/>
    </source>
</evidence>
<accession>A0AAW0BPA9</accession>
<keyword evidence="2" id="KW-0812">Transmembrane</keyword>
<name>A0AAW0BPA9_9AGAR</name>
<proteinExistence type="predicted"/>
<keyword evidence="4" id="KW-1185">Reference proteome</keyword>
<feature type="transmembrane region" description="Helical" evidence="2">
    <location>
        <begin position="272"/>
        <end position="293"/>
    </location>
</feature>
<dbReference type="EMBL" id="JAWWNJ010000028">
    <property type="protein sequence ID" value="KAK7028504.1"/>
    <property type="molecule type" value="Genomic_DNA"/>
</dbReference>
<dbReference type="AlphaFoldDB" id="A0AAW0BPA9"/>
<feature type="region of interest" description="Disordered" evidence="1">
    <location>
        <begin position="55"/>
        <end position="161"/>
    </location>
</feature>
<keyword evidence="2" id="KW-0472">Membrane</keyword>